<evidence type="ECO:0000313" key="3">
    <source>
        <dbReference type="Proteomes" id="UP001606099"/>
    </source>
</evidence>
<accession>A0ABW7FXU6</accession>
<dbReference type="InterPro" id="IPR012902">
    <property type="entry name" value="N_methyl_site"/>
</dbReference>
<dbReference type="EMBL" id="JBIGHZ010000005">
    <property type="protein sequence ID" value="MFG6449173.1"/>
    <property type="molecule type" value="Genomic_DNA"/>
</dbReference>
<gene>
    <name evidence="2" type="ORF">ACG0Z6_13120</name>
</gene>
<protein>
    <submittedName>
        <fullName evidence="2">Prepilin-type N-terminal cleavage/methylation domain-containing protein</fullName>
    </submittedName>
</protein>
<reference evidence="2 3" key="1">
    <citation type="submission" date="2024-08" db="EMBL/GenBank/DDBJ databases">
        <authorList>
            <person name="Lu H."/>
        </authorList>
    </citation>
    <scope>NUCLEOTIDE SEQUENCE [LARGE SCALE GENOMIC DNA]</scope>
    <source>
        <strain evidence="2 3">BYS180W</strain>
    </source>
</reference>
<keyword evidence="1" id="KW-0812">Transmembrane</keyword>
<name>A0ABW7FXU6_9BURK</name>
<sequence>MTPRPSSTSNQRGASLLEVLVASLVLAVGLLGLVALQRHWRVAAEHGQQMSEAATWVRQQLAQQRGLIGPPNEQELPFAGRNTAYTGTQRWQLDEAGVKQALSTEVLWLNRMGQPARLQLHSLLTDTDPVLSLSLSVAAAHHPWRPHLGRHAAIPPQAVDLGEWSLERPWMQADEVWIWERDSGLLLGRCRTDVPPAQLSAAALRACMGKLKALPISGHVQFSDGGLPQEGAAVGPAYPLRLELVQRESEDAAPAECFDDAPAAPKAQAMVRYLCVVPLQPDRPRWSGRLLLQHLPLTPGGLRVCRYSADLDGDGDIEREEHPARYENITQALIHQNFLVIPFGSSCPGLRGQGTNQPAQSWGTQAHQP</sequence>
<keyword evidence="1" id="KW-1133">Transmembrane helix</keyword>
<evidence type="ECO:0000313" key="2">
    <source>
        <dbReference type="EMBL" id="MFG6449173.1"/>
    </source>
</evidence>
<comment type="caution">
    <text evidence="2">The sequence shown here is derived from an EMBL/GenBank/DDBJ whole genome shotgun (WGS) entry which is preliminary data.</text>
</comment>
<keyword evidence="1" id="KW-0472">Membrane</keyword>
<organism evidence="2 3">
    <name type="scientific">Roseateles rivi</name>
    <dbReference type="NCBI Taxonomy" id="3299028"/>
    <lineage>
        <taxon>Bacteria</taxon>
        <taxon>Pseudomonadati</taxon>
        <taxon>Pseudomonadota</taxon>
        <taxon>Betaproteobacteria</taxon>
        <taxon>Burkholderiales</taxon>
        <taxon>Sphaerotilaceae</taxon>
        <taxon>Roseateles</taxon>
    </lineage>
</organism>
<dbReference type="Pfam" id="PF07963">
    <property type="entry name" value="N_methyl"/>
    <property type="match status" value="1"/>
</dbReference>
<evidence type="ECO:0000256" key="1">
    <source>
        <dbReference type="SAM" id="Phobius"/>
    </source>
</evidence>
<proteinExistence type="predicted"/>
<dbReference type="Proteomes" id="UP001606099">
    <property type="component" value="Unassembled WGS sequence"/>
</dbReference>
<feature type="transmembrane region" description="Helical" evidence="1">
    <location>
        <begin position="15"/>
        <end position="36"/>
    </location>
</feature>
<dbReference type="RefSeq" id="WP_394462118.1">
    <property type="nucleotide sequence ID" value="NZ_JBIGHZ010000005.1"/>
</dbReference>
<keyword evidence="3" id="KW-1185">Reference proteome</keyword>